<dbReference type="GO" id="GO:0009244">
    <property type="term" value="P:lipopolysaccharide core region biosynthetic process"/>
    <property type="evidence" value="ECO:0007669"/>
    <property type="project" value="TreeGrafter"/>
</dbReference>
<dbReference type="Proteomes" id="UP000316609">
    <property type="component" value="Unassembled WGS sequence"/>
</dbReference>
<dbReference type="GO" id="GO:0008713">
    <property type="term" value="F:ADP-heptose-lipopolysaccharide heptosyltransferase activity"/>
    <property type="evidence" value="ECO:0007669"/>
    <property type="project" value="UniProtKB-EC"/>
</dbReference>
<evidence type="ECO:0000313" key="7">
    <source>
        <dbReference type="Proteomes" id="UP000316609"/>
    </source>
</evidence>
<sequence>MPERILVRLPNWLGDLMLSRPLLHAVRAGRPEAELSAVAPGALLDLIAGEGLFARLHAWTSHGSERDAVLREVRAWRPDVALVLPPSFSSALFAWRCGAARRIGYRHDGRGPLLNRALRRPPRGDLHLSLEYLALGAELGARPGPLPRLKVPAHAVERSASFLARLGSGAGRLALLAPGAAYGPAKRWPLDRFAAVGCHIARRGLSVLVCGAASERAECERVAREAGAGISSVAGDTDLPLQAALCAQAAIVVSNDSGLAHLAAAAGAPTVVVFGSTSSAWTAPLGSRVRVLQHAPVCAPCFQRTCRIGYRCLHAVTVDEACRACDELVA</sequence>
<name>A0A538TYC8_UNCEI</name>
<dbReference type="EC" id="2.4.99.24" evidence="4"/>
<proteinExistence type="inferred from homology"/>
<dbReference type="GO" id="GO:0005829">
    <property type="term" value="C:cytosol"/>
    <property type="evidence" value="ECO:0007669"/>
    <property type="project" value="TreeGrafter"/>
</dbReference>
<organism evidence="6 7">
    <name type="scientific">Eiseniibacteriota bacterium</name>
    <dbReference type="NCBI Taxonomy" id="2212470"/>
    <lineage>
        <taxon>Bacteria</taxon>
        <taxon>Candidatus Eiseniibacteriota</taxon>
    </lineage>
</organism>
<dbReference type="EMBL" id="VBOY01000006">
    <property type="protein sequence ID" value="TMQ68603.1"/>
    <property type="molecule type" value="Genomic_DNA"/>
</dbReference>
<evidence type="ECO:0000313" key="6">
    <source>
        <dbReference type="EMBL" id="TMQ68603.1"/>
    </source>
</evidence>
<comment type="catalytic activity">
    <reaction evidence="5">
        <text>an L-alpha-D-Hep-(1-&gt;5)-[alpha-Kdo-(2-&gt;4)]-alpha-Kdo-(2-&gt;6)-lipid A + ADP-L-glycero-beta-D-manno-heptose = an L-alpha-D-Hep-(1-&gt;3)-L-alpha-D-Hep-(1-&gt;5)-[alpha-Kdo-(2-&gt;4)]-alpha-Kdo-(2-&gt;6)-lipid A + ADP + H(+)</text>
        <dbReference type="Rhea" id="RHEA:74071"/>
        <dbReference type="ChEBI" id="CHEBI:15378"/>
        <dbReference type="ChEBI" id="CHEBI:61506"/>
        <dbReference type="ChEBI" id="CHEBI:193068"/>
        <dbReference type="ChEBI" id="CHEBI:193069"/>
        <dbReference type="ChEBI" id="CHEBI:456216"/>
        <dbReference type="EC" id="2.4.99.24"/>
    </reaction>
</comment>
<reference evidence="6 7" key="1">
    <citation type="journal article" date="2019" name="Nat. Microbiol.">
        <title>Mediterranean grassland soil C-N compound turnover is dependent on rainfall and depth, and is mediated by genomically divergent microorganisms.</title>
        <authorList>
            <person name="Diamond S."/>
            <person name="Andeer P.F."/>
            <person name="Li Z."/>
            <person name="Crits-Christoph A."/>
            <person name="Burstein D."/>
            <person name="Anantharaman K."/>
            <person name="Lane K.R."/>
            <person name="Thomas B.C."/>
            <person name="Pan C."/>
            <person name="Northen T.R."/>
            <person name="Banfield J.F."/>
        </authorList>
    </citation>
    <scope>NUCLEOTIDE SEQUENCE [LARGE SCALE GENOMIC DNA]</scope>
    <source>
        <strain evidence="6">WS_8</strain>
    </source>
</reference>
<evidence type="ECO:0000256" key="2">
    <source>
        <dbReference type="ARBA" id="ARBA00022679"/>
    </source>
</evidence>
<evidence type="ECO:0000256" key="5">
    <source>
        <dbReference type="ARBA" id="ARBA00047503"/>
    </source>
</evidence>
<dbReference type="SUPFAM" id="SSF53756">
    <property type="entry name" value="UDP-Glycosyltransferase/glycogen phosphorylase"/>
    <property type="match status" value="1"/>
</dbReference>
<evidence type="ECO:0000256" key="4">
    <source>
        <dbReference type="ARBA" id="ARBA00044042"/>
    </source>
</evidence>
<evidence type="ECO:0000256" key="3">
    <source>
        <dbReference type="ARBA" id="ARBA00043995"/>
    </source>
</evidence>
<evidence type="ECO:0000256" key="1">
    <source>
        <dbReference type="ARBA" id="ARBA00022676"/>
    </source>
</evidence>
<dbReference type="PANTHER" id="PTHR30160">
    <property type="entry name" value="TETRAACYLDISACCHARIDE 4'-KINASE-RELATED"/>
    <property type="match status" value="1"/>
</dbReference>
<dbReference type="Pfam" id="PF01075">
    <property type="entry name" value="Glyco_transf_9"/>
    <property type="match status" value="1"/>
</dbReference>
<dbReference type="PANTHER" id="PTHR30160:SF7">
    <property type="entry name" value="ADP-HEPTOSE--LPS HEPTOSYLTRANSFERASE 2"/>
    <property type="match status" value="1"/>
</dbReference>
<dbReference type="InterPro" id="IPR011910">
    <property type="entry name" value="RfaF"/>
</dbReference>
<protein>
    <recommendedName>
        <fullName evidence="4">lipopolysaccharide heptosyltransferase II</fullName>
        <ecNumber evidence="4">2.4.99.24</ecNumber>
    </recommendedName>
</protein>
<dbReference type="AlphaFoldDB" id="A0A538TYC8"/>
<dbReference type="CDD" id="cd03789">
    <property type="entry name" value="GT9_LPS_heptosyltransferase"/>
    <property type="match status" value="1"/>
</dbReference>
<dbReference type="InterPro" id="IPR002201">
    <property type="entry name" value="Glyco_trans_9"/>
</dbReference>
<dbReference type="Gene3D" id="3.40.50.2000">
    <property type="entry name" value="Glycogen Phosphorylase B"/>
    <property type="match status" value="2"/>
</dbReference>
<gene>
    <name evidence="6" type="primary">waaF</name>
    <name evidence="6" type="ORF">E6K78_00310</name>
</gene>
<comment type="caution">
    <text evidence="6">The sequence shown here is derived from an EMBL/GenBank/DDBJ whole genome shotgun (WGS) entry which is preliminary data.</text>
</comment>
<dbReference type="InterPro" id="IPR051199">
    <property type="entry name" value="LPS_LOS_Heptosyltrfase"/>
</dbReference>
<dbReference type="NCBIfam" id="TIGR02195">
    <property type="entry name" value="heptsyl_trn_II"/>
    <property type="match status" value="1"/>
</dbReference>
<keyword evidence="2 6" id="KW-0808">Transferase</keyword>
<comment type="similarity">
    <text evidence="3">Belongs to the glycosyltransferase 9 family.</text>
</comment>
<keyword evidence="1" id="KW-0328">Glycosyltransferase</keyword>
<accession>A0A538TYC8</accession>